<evidence type="ECO:0000259" key="10">
    <source>
        <dbReference type="Pfam" id="PF12950"/>
    </source>
</evidence>
<dbReference type="GO" id="GO:0003677">
    <property type="term" value="F:DNA binding"/>
    <property type="evidence" value="ECO:0007669"/>
    <property type="project" value="UniProtKB-KW"/>
</dbReference>
<dbReference type="InterPro" id="IPR025931">
    <property type="entry name" value="TaqI_C"/>
</dbReference>
<evidence type="ECO:0000256" key="1">
    <source>
        <dbReference type="ARBA" id="ARBA00011900"/>
    </source>
</evidence>
<dbReference type="eggNOG" id="COG0827">
    <property type="taxonomic scope" value="Bacteria"/>
</dbReference>
<dbReference type="KEGG" id="tbe:Trebr_2460"/>
<dbReference type="SUPFAM" id="SSF53335">
    <property type="entry name" value="S-adenosyl-L-methionine-dependent methyltransferases"/>
    <property type="match status" value="1"/>
</dbReference>
<keyword evidence="3" id="KW-0808">Transferase</keyword>
<evidence type="ECO:0000256" key="3">
    <source>
        <dbReference type="ARBA" id="ARBA00022679"/>
    </source>
</evidence>
<evidence type="ECO:0000256" key="6">
    <source>
        <dbReference type="ARBA" id="ARBA00023125"/>
    </source>
</evidence>
<protein>
    <recommendedName>
        <fullName evidence="1">site-specific DNA-methyltransferase (adenine-specific)</fullName>
        <ecNumber evidence="1">2.1.1.72</ecNumber>
    </recommendedName>
</protein>
<dbReference type="GO" id="GO:0009007">
    <property type="term" value="F:site-specific DNA-methyltransferase (adenine-specific) activity"/>
    <property type="evidence" value="ECO:0007669"/>
    <property type="project" value="UniProtKB-EC"/>
</dbReference>
<dbReference type="REBASE" id="35683">
    <property type="entry name" value="Tbr12168ORF2460P"/>
</dbReference>
<keyword evidence="6" id="KW-0238">DNA-binding</keyword>
<keyword evidence="4" id="KW-0949">S-adenosyl-L-methionine</keyword>
<dbReference type="GO" id="GO:0009307">
    <property type="term" value="P:DNA restriction-modification system"/>
    <property type="evidence" value="ECO:0007669"/>
    <property type="project" value="UniProtKB-KW"/>
</dbReference>
<keyword evidence="11" id="KW-0378">Hydrolase</keyword>
<dbReference type="PRINTS" id="PR00507">
    <property type="entry name" value="N12N6MTFRASE"/>
</dbReference>
<evidence type="ECO:0000256" key="2">
    <source>
        <dbReference type="ARBA" id="ARBA00022603"/>
    </source>
</evidence>
<keyword evidence="5" id="KW-0680">Restriction system</keyword>
<evidence type="ECO:0000256" key="7">
    <source>
        <dbReference type="ARBA" id="ARBA00047942"/>
    </source>
</evidence>
<dbReference type="RefSeq" id="WP_013759567.1">
    <property type="nucleotide sequence ID" value="NC_015500.1"/>
</dbReference>
<keyword evidence="12" id="KW-1185">Reference proteome</keyword>
<evidence type="ECO:0000313" key="11">
    <source>
        <dbReference type="EMBL" id="AEE17866.1"/>
    </source>
</evidence>
<dbReference type="Gene3D" id="3.40.50.150">
    <property type="entry name" value="Vaccinia Virus protein VP39"/>
    <property type="match status" value="1"/>
</dbReference>
<feature type="domain" description="TaqI-like C-terminal specificity" evidence="10">
    <location>
        <begin position="902"/>
        <end position="1070"/>
    </location>
</feature>
<feature type="coiled-coil region" evidence="8">
    <location>
        <begin position="617"/>
        <end position="644"/>
    </location>
</feature>
<sequence>MQTFDVTKKYNKEDFTNFLSDFLPDDFVPNEEELYADFKNIKTGFRLGECKSLDLTIFEFSVLSVNDPRVTLTREVCALMKKYESYPNVLAVFYNTENSQWRFSLITTDYETDKEGNNKPLYSNPKRFSFALGEGCKRHTPESMLFEKGTVKATKDKAALDDLKSRFAIEVVTKEFYSELFAWYEWACSVATYPVGKGDKVEQVAKNNETNIIRLITRLMFVWFIKQKSLIPEWVFNESELKNVLADFDKESLKKGNYYNAVLQNLFFATLNKAINEREFTDNDNAAKHYGIKTLYRDDTEKSFFKVDHKKIVEIFKSVPFLNGGLFECLDKLEDKQIYNDGFSREKNRRAFLPNALFFREEKDGHEGIVHILNRYNFTVEENSPVDIQVALDPELLGKVFENLLGTYNPETKETARKDSGSFYTPREIVNYMVKISLEKYLQQKISSLKQEEAELLFSSDETNAPFDDSEKLTNCLMNVKVFDPACGSGAFPMGILQALVLAIKKLNSDKYKTNKDLYNLKLHLIENCIYGSDIQSIAIQIAKLRFFISLICEQDKTEDANNNYGFDPLPNLETKFVSANSLIGIKKAENQGNLFENPEIQIIKGKLTIIRQNHFKAKTLQEKKSLREDDKALREQLIQILQEDKFFAPEDARQIASWNPYNQNDVSSFFDTEWMFGIKDGFDIVIGNPPYVQLQKDGGKLATMYENCGFKSFAKTGDIYCLFYEKAHQLLGQNGYLCFITSNKWMRAGYGEKLRAFFASNVNPEVLIDFAGVKIFESATVDTNIMLYCKAKNKGKTLSCVTKGLTQDGRDKLSDFVQQNSSVCKFDNSDSWVILSPIEQSIKSKIEKVGVPLKDWDINIYRGVLTGFNDAFIISTEKRNEILANCETVEEKTRTADLIRPILRGRDIKRYSYDWKDLWLIYIPWHFPLQSDKSIQGASKNAEQEFQRQYPAVYNHLLQYKKELLSRNKAETGIRYEWYAMQRWGANYSEEFNKPKIVYPNMTKFLPFVWDSKQFLTNQKCFIITGNNTAFLTAFLNSSLFKYCFRDSFPELLGGTRELSKIFFDKIPVIKVDKETETKFKALVNDIQSDYTKSKAIEIDNIIFNLYNLTDEEKCVIGYIEVN</sequence>
<dbReference type="PANTHER" id="PTHR33841">
    <property type="entry name" value="DNA METHYLTRANSFERASE YEEA-RELATED"/>
    <property type="match status" value="1"/>
</dbReference>
<reference evidence="12" key="1">
    <citation type="submission" date="2011-04" db="EMBL/GenBank/DDBJ databases">
        <title>The complete genome of Treponema brennaborense DSM 12168.</title>
        <authorList>
            <person name="Lucas S."/>
            <person name="Han J."/>
            <person name="Lapidus A."/>
            <person name="Bruce D."/>
            <person name="Goodwin L."/>
            <person name="Pitluck S."/>
            <person name="Peters L."/>
            <person name="Kyrpides N."/>
            <person name="Mavromatis K."/>
            <person name="Ivanova N."/>
            <person name="Mikhailova N."/>
            <person name="Pagani I."/>
            <person name="Teshima H."/>
            <person name="Detter J.C."/>
            <person name="Tapia R."/>
            <person name="Han C."/>
            <person name="Land M."/>
            <person name="Hauser L."/>
            <person name="Markowitz V."/>
            <person name="Cheng J.-F."/>
            <person name="Hugenholtz P."/>
            <person name="Woyke T."/>
            <person name="Wu D."/>
            <person name="Gronow S."/>
            <person name="Wellnitz S."/>
            <person name="Brambilla E."/>
            <person name="Klenk H.-P."/>
            <person name="Eisen J.A."/>
        </authorList>
    </citation>
    <scope>NUCLEOTIDE SEQUENCE [LARGE SCALE GENOMIC DNA]</scope>
    <source>
        <strain evidence="12">DSM 12168 / CIP 105900 / DD5/3</strain>
    </source>
</reference>
<comment type="catalytic activity">
    <reaction evidence="7">
        <text>a 2'-deoxyadenosine in DNA + S-adenosyl-L-methionine = an N(6)-methyl-2'-deoxyadenosine in DNA + S-adenosyl-L-homocysteine + H(+)</text>
        <dbReference type="Rhea" id="RHEA:15197"/>
        <dbReference type="Rhea" id="RHEA-COMP:12418"/>
        <dbReference type="Rhea" id="RHEA-COMP:12419"/>
        <dbReference type="ChEBI" id="CHEBI:15378"/>
        <dbReference type="ChEBI" id="CHEBI:57856"/>
        <dbReference type="ChEBI" id="CHEBI:59789"/>
        <dbReference type="ChEBI" id="CHEBI:90615"/>
        <dbReference type="ChEBI" id="CHEBI:90616"/>
        <dbReference type="EC" id="2.1.1.72"/>
    </reaction>
</comment>
<feature type="domain" description="Type II methyltransferase M.TaqI-like" evidence="9">
    <location>
        <begin position="528"/>
        <end position="777"/>
    </location>
</feature>
<evidence type="ECO:0000256" key="5">
    <source>
        <dbReference type="ARBA" id="ARBA00022747"/>
    </source>
</evidence>
<keyword evidence="11" id="KW-0540">Nuclease</keyword>
<dbReference type="InterPro" id="IPR002052">
    <property type="entry name" value="DNA_methylase_N6_adenine_CS"/>
</dbReference>
<dbReference type="STRING" id="906968.Trebr_2460"/>
<dbReference type="HOGENOM" id="CLU_002539_1_1_12"/>
<dbReference type="InterPro" id="IPR050953">
    <property type="entry name" value="N4_N6_ade-DNA_methylase"/>
</dbReference>
<dbReference type="InterPro" id="IPR011639">
    <property type="entry name" value="MethylTrfase_TaqI-like_dom"/>
</dbReference>
<name>F4LNA8_TREBD</name>
<organism evidence="11 12">
    <name type="scientific">Treponema brennaborense (strain DSM 12168 / CIP 105900 / DD5/3)</name>
    <dbReference type="NCBI Taxonomy" id="906968"/>
    <lineage>
        <taxon>Bacteria</taxon>
        <taxon>Pseudomonadati</taxon>
        <taxon>Spirochaetota</taxon>
        <taxon>Spirochaetia</taxon>
        <taxon>Spirochaetales</taxon>
        <taxon>Treponemataceae</taxon>
        <taxon>Treponema</taxon>
    </lineage>
</organism>
<dbReference type="Pfam" id="PF07669">
    <property type="entry name" value="Eco57I"/>
    <property type="match status" value="1"/>
</dbReference>
<proteinExistence type="predicted"/>
<dbReference type="Proteomes" id="UP000006546">
    <property type="component" value="Chromosome"/>
</dbReference>
<dbReference type="GO" id="GO:0004519">
    <property type="term" value="F:endonuclease activity"/>
    <property type="evidence" value="ECO:0007669"/>
    <property type="project" value="UniProtKB-KW"/>
</dbReference>
<dbReference type="EMBL" id="CP002696">
    <property type="protein sequence ID" value="AEE17866.1"/>
    <property type="molecule type" value="Genomic_DNA"/>
</dbReference>
<keyword evidence="8" id="KW-0175">Coiled coil</keyword>
<dbReference type="InterPro" id="IPR029063">
    <property type="entry name" value="SAM-dependent_MTases_sf"/>
</dbReference>
<dbReference type="PANTHER" id="PTHR33841:SF1">
    <property type="entry name" value="DNA METHYLTRANSFERASE A"/>
    <property type="match status" value="1"/>
</dbReference>
<dbReference type="EC" id="2.1.1.72" evidence="1"/>
<evidence type="ECO:0000256" key="4">
    <source>
        <dbReference type="ARBA" id="ARBA00022691"/>
    </source>
</evidence>
<evidence type="ECO:0000259" key="9">
    <source>
        <dbReference type="Pfam" id="PF07669"/>
    </source>
</evidence>
<dbReference type="AlphaFoldDB" id="F4LNA8"/>
<dbReference type="eggNOG" id="COG1002">
    <property type="taxonomic scope" value="Bacteria"/>
</dbReference>
<dbReference type="GO" id="GO:0032259">
    <property type="term" value="P:methylation"/>
    <property type="evidence" value="ECO:0007669"/>
    <property type="project" value="UniProtKB-KW"/>
</dbReference>
<gene>
    <name evidence="11" type="ordered locus">Trebr_2460</name>
</gene>
<evidence type="ECO:0000313" key="12">
    <source>
        <dbReference type="Proteomes" id="UP000006546"/>
    </source>
</evidence>
<keyword evidence="11" id="KW-0255">Endonuclease</keyword>
<evidence type="ECO:0000256" key="8">
    <source>
        <dbReference type="SAM" id="Coils"/>
    </source>
</evidence>
<keyword evidence="2" id="KW-0489">Methyltransferase</keyword>
<accession>F4LNA8</accession>
<dbReference type="PROSITE" id="PS00092">
    <property type="entry name" value="N6_MTASE"/>
    <property type="match status" value="1"/>
</dbReference>
<dbReference type="Pfam" id="PF12950">
    <property type="entry name" value="TaqI_C"/>
    <property type="match status" value="1"/>
</dbReference>
<dbReference type="OrthoDB" id="353422at2"/>